<sequence>MKVAIIDKTVDVSKVEHQGIDWVLDYEKIDRLQSTKDIDASTTLLEGTALQKSYEKADFLYLVDTDGPMQATKSSKSGLTEEEWQAFVKHFEQENKSTFIAEHHSFGSTTTQQVSDEMTAYLGVTWSGWIGRSFEELNPQKNAEIPEWITNKSEEEWSYEGPGIILYHEKDEAYLVLTEKELLHDASIQVKMSDEGQAQLGFSATTDYEGWFDLVSANYGTETVATFDFHLTEAGEKMVAEQDIPLNLAAITQRTRNHHTSYYFAGNFSEATNVPSVYQMSGIAQLYQLGKWFGSDALYWRLYVPLMQAIFSQHETKESPPLTAQEKQKAYASPDGSYNARINGEQFEVWQEDAWQPLTIKGVNIGMGKPGYFPGEAAITEEEYYRWFEQITEMNSNTIRVYTLQPPGFYRALEHFNAGREKPLYVMHGIWIEEEALEETLDAYAEPTLTAFKEEIERLVDVVHGNRYVPYVPGHAHGMYDTDVSQYISAWIIGIEWYPNMVENTNQVHAGIGEYQGNYFETKEAQPFEHWLAEQMDALVTYQYDTYHWLTPMSFTNWITTDLLRHADEPNTEEDLVSVNPNVIYTKEAMNDLGQFASYHVYPYYPDFLNYDEAYLNYVDHRGEKNSYAGYLHELHNAHRMPILIAEFGLPASRGKTHENAYGFDQGFNSEQKQGEVIRHLFEDIMAEDLMGGLIFSWQDEWFKRTWNTVDYDDPDRRPYWSNVQTNEQRFGILSFDRNLVQIDGKTDEWQEDEPLLTTEDLTLHVKSDETYLYLTIKSKQLEKENVRILLDTVANQGNTSDRETGDQFPAPVEYLVKLNQQGESRIVQDVYYDYFNYLYAKKLSLMPDRMPNPQKDSGQFSTIDFVLNKALTLPDSQKKIPFSSYETGLLREGTSDPTAVDFDSLTDYHWQGDTLEIRLPWLLIGATDPSQKKFLGDFISANEKVDEVIKGIGIGVYFEGQAPPKSLVTYEWQPWDIPQSTERLKASYPIIQQLFAEYE</sequence>
<dbReference type="InterPro" id="IPR017853">
    <property type="entry name" value="GH"/>
</dbReference>
<name>A0A1L8QUG8_9ENTE</name>
<comment type="caution">
    <text evidence="1">The sequence shown here is derived from an EMBL/GenBank/DDBJ whole genome shotgun (WGS) entry which is preliminary data.</text>
</comment>
<evidence type="ECO:0000313" key="1">
    <source>
        <dbReference type="EMBL" id="OJG11137.1"/>
    </source>
</evidence>
<dbReference type="AlphaFoldDB" id="A0A1L8QUG8"/>
<accession>A0A1L8QUG8</accession>
<proteinExistence type="predicted"/>
<evidence type="ECO:0008006" key="3">
    <source>
        <dbReference type="Google" id="ProtNLM"/>
    </source>
</evidence>
<dbReference type="Proteomes" id="UP000182149">
    <property type="component" value="Unassembled WGS sequence"/>
</dbReference>
<keyword evidence="2" id="KW-1185">Reference proteome</keyword>
<dbReference type="Gene3D" id="3.20.20.80">
    <property type="entry name" value="Glycosidases"/>
    <property type="match status" value="2"/>
</dbReference>
<organism evidence="1 2">
    <name type="scientific">Enterococcus aquimarinus</name>
    <dbReference type="NCBI Taxonomy" id="328396"/>
    <lineage>
        <taxon>Bacteria</taxon>
        <taxon>Bacillati</taxon>
        <taxon>Bacillota</taxon>
        <taxon>Bacilli</taxon>
        <taxon>Lactobacillales</taxon>
        <taxon>Enterococcaceae</taxon>
        <taxon>Enterococcus</taxon>
    </lineage>
</organism>
<gene>
    <name evidence="1" type="ORF">RU93_GL001624</name>
</gene>
<dbReference type="STRING" id="328396.RU93_GL001624"/>
<protein>
    <recommendedName>
        <fullName evidence="3">Family 2 glycosyl transferase</fullName>
    </recommendedName>
</protein>
<evidence type="ECO:0000313" key="2">
    <source>
        <dbReference type="Proteomes" id="UP000182149"/>
    </source>
</evidence>
<dbReference type="SUPFAM" id="SSF51445">
    <property type="entry name" value="(Trans)glycosidases"/>
    <property type="match status" value="1"/>
</dbReference>
<reference evidence="1 2" key="1">
    <citation type="submission" date="2014-12" db="EMBL/GenBank/DDBJ databases">
        <title>Draft genome sequences of 29 type strains of Enterococci.</title>
        <authorList>
            <person name="Zhong Z."/>
            <person name="Sun Z."/>
            <person name="Liu W."/>
            <person name="Zhang W."/>
            <person name="Zhang H."/>
        </authorList>
    </citation>
    <scope>NUCLEOTIDE SEQUENCE [LARGE SCALE GENOMIC DNA]</scope>
    <source>
        <strain evidence="1 2">DSM 17690</strain>
    </source>
</reference>
<dbReference type="EMBL" id="JXKD01000004">
    <property type="protein sequence ID" value="OJG11137.1"/>
    <property type="molecule type" value="Genomic_DNA"/>
</dbReference>